<dbReference type="RefSeq" id="WP_156739451.1">
    <property type="nucleotide sequence ID" value="NZ_CACRYJ010000014.1"/>
</dbReference>
<keyword evidence="3" id="KW-1185">Reference proteome</keyword>
<feature type="transmembrane region" description="Helical" evidence="1">
    <location>
        <begin position="91"/>
        <end position="109"/>
    </location>
</feature>
<organism evidence="2 3">
    <name type="scientific">Occultella aeris</name>
    <dbReference type="NCBI Taxonomy" id="2761496"/>
    <lineage>
        <taxon>Bacteria</taxon>
        <taxon>Bacillati</taxon>
        <taxon>Actinomycetota</taxon>
        <taxon>Actinomycetes</taxon>
        <taxon>Micrococcales</taxon>
        <taxon>Ruaniaceae</taxon>
        <taxon>Occultella</taxon>
    </lineage>
</organism>
<evidence type="ECO:0000256" key="1">
    <source>
        <dbReference type="SAM" id="Phobius"/>
    </source>
</evidence>
<accession>A0A7M4DF78</accession>
<name>A0A7M4DF78_9MICO</name>
<comment type="caution">
    <text evidence="2">The sequence shown here is derived from an EMBL/GenBank/DDBJ whole genome shotgun (WGS) entry which is preliminary data.</text>
</comment>
<feature type="transmembrane region" description="Helical" evidence="1">
    <location>
        <begin position="59"/>
        <end position="79"/>
    </location>
</feature>
<protein>
    <submittedName>
        <fullName evidence="2">Uncharacterized protein</fullName>
    </submittedName>
</protein>
<gene>
    <name evidence="2" type="ORF">HALOF300_00769</name>
</gene>
<reference evidence="2 3" key="1">
    <citation type="submission" date="2019-11" db="EMBL/GenBank/DDBJ databases">
        <authorList>
            <person name="Criscuolo A."/>
        </authorList>
    </citation>
    <scope>NUCLEOTIDE SEQUENCE [LARGE SCALE GENOMIC DNA]</scope>
    <source>
        <strain evidence="2">CIP111667</strain>
    </source>
</reference>
<feature type="transmembrane region" description="Helical" evidence="1">
    <location>
        <begin position="192"/>
        <end position="213"/>
    </location>
</feature>
<keyword evidence="1" id="KW-1133">Transmembrane helix</keyword>
<keyword evidence="1" id="KW-0472">Membrane</keyword>
<evidence type="ECO:0000313" key="2">
    <source>
        <dbReference type="EMBL" id="VZO35571.1"/>
    </source>
</evidence>
<dbReference type="EMBL" id="CACRYJ010000014">
    <property type="protein sequence ID" value="VZO35571.1"/>
    <property type="molecule type" value="Genomic_DNA"/>
</dbReference>
<evidence type="ECO:0000313" key="3">
    <source>
        <dbReference type="Proteomes" id="UP000419743"/>
    </source>
</evidence>
<feature type="transmembrane region" description="Helical" evidence="1">
    <location>
        <begin position="149"/>
        <end position="172"/>
    </location>
</feature>
<feature type="transmembrane region" description="Helical" evidence="1">
    <location>
        <begin position="121"/>
        <end position="142"/>
    </location>
</feature>
<proteinExistence type="predicted"/>
<dbReference type="AlphaFoldDB" id="A0A7M4DF78"/>
<dbReference type="Proteomes" id="UP000419743">
    <property type="component" value="Unassembled WGS sequence"/>
</dbReference>
<keyword evidence="1" id="KW-0812">Transmembrane</keyword>
<sequence length="223" mass="23137">MPLLALLLIWPGLALLWLGVVVLPWGRESVDDVSTLADIGDLLSRLPDVLGSTFPDPLAYLQFGFVFPLVLTTLFAVGLPARSRLVRVVTGIAYIAAAAVAVASATGAWSGLDQHLALGPAWTQTGLLVLAAGMLVTALAIFADKVWPVAGLVGLLALVGAIWTAHVVITLWRDGGGTEGVDLATGVGLPGLGSVAVIVGYLLVSAGAFVAFSQRRRAALRRR</sequence>